<dbReference type="InterPro" id="IPR006016">
    <property type="entry name" value="UspA"/>
</dbReference>
<dbReference type="SUPFAM" id="SSF52402">
    <property type="entry name" value="Adenine nucleotide alpha hydrolases-like"/>
    <property type="match status" value="1"/>
</dbReference>
<reference evidence="3" key="1">
    <citation type="journal article" date="2019" name="Int. J. Syst. Evol. Microbiol.">
        <title>The Global Catalogue of Microorganisms (GCM) 10K type strain sequencing project: providing services to taxonomists for standard genome sequencing and annotation.</title>
        <authorList>
            <consortium name="The Broad Institute Genomics Platform"/>
            <consortium name="The Broad Institute Genome Sequencing Center for Infectious Disease"/>
            <person name="Wu L."/>
            <person name="Ma J."/>
        </authorList>
    </citation>
    <scope>NUCLEOTIDE SEQUENCE [LARGE SCALE GENOMIC DNA]</scope>
    <source>
        <strain evidence="3">JCM 18409</strain>
    </source>
</reference>
<dbReference type="EMBL" id="BAABKB010000016">
    <property type="protein sequence ID" value="GAA5016534.1"/>
    <property type="molecule type" value="Genomic_DNA"/>
</dbReference>
<feature type="domain" description="UspA" evidence="1">
    <location>
        <begin position="7"/>
        <end position="56"/>
    </location>
</feature>
<keyword evidence="3" id="KW-1185">Reference proteome</keyword>
<dbReference type="Gene3D" id="3.40.50.620">
    <property type="entry name" value="HUPs"/>
    <property type="match status" value="1"/>
</dbReference>
<comment type="caution">
    <text evidence="2">The sequence shown here is derived from an EMBL/GenBank/DDBJ whole genome shotgun (WGS) entry which is preliminary data.</text>
</comment>
<evidence type="ECO:0000313" key="3">
    <source>
        <dbReference type="Proteomes" id="UP001501759"/>
    </source>
</evidence>
<dbReference type="Pfam" id="PF00582">
    <property type="entry name" value="Usp"/>
    <property type="match status" value="1"/>
</dbReference>
<protein>
    <recommendedName>
        <fullName evidence="1">UspA domain-containing protein</fullName>
    </recommendedName>
</protein>
<evidence type="ECO:0000313" key="2">
    <source>
        <dbReference type="EMBL" id="GAA5016534.1"/>
    </source>
</evidence>
<dbReference type="InterPro" id="IPR014729">
    <property type="entry name" value="Rossmann-like_a/b/a_fold"/>
</dbReference>
<dbReference type="Proteomes" id="UP001501759">
    <property type="component" value="Unassembled WGS sequence"/>
</dbReference>
<proteinExistence type="predicted"/>
<gene>
    <name evidence="2" type="ORF">GCM10023335_42310</name>
</gene>
<name>A0ABP9J2N0_9ACTN</name>
<organism evidence="2 3">
    <name type="scientific">Streptomyces siamensis</name>
    <dbReference type="NCBI Taxonomy" id="1274986"/>
    <lineage>
        <taxon>Bacteria</taxon>
        <taxon>Bacillati</taxon>
        <taxon>Actinomycetota</taxon>
        <taxon>Actinomycetes</taxon>
        <taxon>Kitasatosporales</taxon>
        <taxon>Streptomycetaceae</taxon>
        <taxon>Streptomyces</taxon>
    </lineage>
</organism>
<sequence>MGDHAAAGRVLARHAADVHAHTVAVGRSSRGPLTQFADGSLTTALTHAAACTVVLVDTDHAPRQLSAATLAELHDSAARTHFG</sequence>
<evidence type="ECO:0000259" key="1">
    <source>
        <dbReference type="Pfam" id="PF00582"/>
    </source>
</evidence>
<accession>A0ABP9J2N0</accession>